<dbReference type="PANTHER" id="PTHR42680">
    <property type="entry name" value="DCTP DEAMINASE"/>
    <property type="match status" value="1"/>
</dbReference>
<protein>
    <submittedName>
        <fullName evidence="4">Uncharacterized protein</fullName>
    </submittedName>
</protein>
<sequence>IQPNAIDFTLDRLFQIDHNTFVINEQGKRMRDCIEVTDQVDGHFYGLDGQFWKLEQSHVYDGMSSMYVRVPEGYAAFLIVRSSFNRNGIQIASGLYDSGFEGHIGFAIYPRIACNLIAPGTRIGQIVFVEAQNAGLYEGRYNHKEGTYETDGRTHTERPTPPPGRILGEGENPKKK</sequence>
<organism evidence="4">
    <name type="scientific">marine sediment metagenome</name>
    <dbReference type="NCBI Taxonomy" id="412755"/>
    <lineage>
        <taxon>unclassified sequences</taxon>
        <taxon>metagenomes</taxon>
        <taxon>ecological metagenomes</taxon>
    </lineage>
</organism>
<evidence type="ECO:0000256" key="2">
    <source>
        <dbReference type="ARBA" id="ARBA00023080"/>
    </source>
</evidence>
<gene>
    <name evidence="4" type="ORF">LCGC14_1567850</name>
</gene>
<keyword evidence="2" id="KW-0546">Nucleotide metabolism</keyword>
<dbReference type="GO" id="GO:0006229">
    <property type="term" value="P:dUTP biosynthetic process"/>
    <property type="evidence" value="ECO:0007669"/>
    <property type="project" value="InterPro"/>
</dbReference>
<dbReference type="AlphaFoldDB" id="A0A0F9L1Q1"/>
<evidence type="ECO:0000256" key="3">
    <source>
        <dbReference type="SAM" id="MobiDB-lite"/>
    </source>
</evidence>
<feature type="non-terminal residue" evidence="4">
    <location>
        <position position="1"/>
    </location>
</feature>
<proteinExistence type="predicted"/>
<dbReference type="GO" id="GO:0008829">
    <property type="term" value="F:dCTP deaminase activity"/>
    <property type="evidence" value="ECO:0007669"/>
    <property type="project" value="InterPro"/>
</dbReference>
<name>A0A0F9L1Q1_9ZZZZ</name>
<feature type="region of interest" description="Disordered" evidence="3">
    <location>
        <begin position="144"/>
        <end position="176"/>
    </location>
</feature>
<feature type="compositionally biased region" description="Basic and acidic residues" evidence="3">
    <location>
        <begin position="144"/>
        <end position="158"/>
    </location>
</feature>
<reference evidence="4" key="1">
    <citation type="journal article" date="2015" name="Nature">
        <title>Complex archaea that bridge the gap between prokaryotes and eukaryotes.</title>
        <authorList>
            <person name="Spang A."/>
            <person name="Saw J.H."/>
            <person name="Jorgensen S.L."/>
            <person name="Zaremba-Niedzwiedzka K."/>
            <person name="Martijn J."/>
            <person name="Lind A.E."/>
            <person name="van Eijk R."/>
            <person name="Schleper C."/>
            <person name="Guy L."/>
            <person name="Ettema T.J."/>
        </authorList>
    </citation>
    <scope>NUCLEOTIDE SEQUENCE</scope>
</reference>
<dbReference type="InterPro" id="IPR036157">
    <property type="entry name" value="dUTPase-like_sf"/>
</dbReference>
<dbReference type="SUPFAM" id="SSF51283">
    <property type="entry name" value="dUTPase-like"/>
    <property type="match status" value="1"/>
</dbReference>
<dbReference type="PANTHER" id="PTHR42680:SF3">
    <property type="entry name" value="DCTP DEAMINASE"/>
    <property type="match status" value="1"/>
</dbReference>
<evidence type="ECO:0000256" key="1">
    <source>
        <dbReference type="ARBA" id="ARBA00022801"/>
    </source>
</evidence>
<accession>A0A0F9L1Q1</accession>
<dbReference type="Pfam" id="PF22769">
    <property type="entry name" value="DCD"/>
    <property type="match status" value="1"/>
</dbReference>
<dbReference type="CDD" id="cd07557">
    <property type="entry name" value="trimeric_dUTPase"/>
    <property type="match status" value="1"/>
</dbReference>
<dbReference type="InterPro" id="IPR033704">
    <property type="entry name" value="dUTPase_trimeric"/>
</dbReference>
<dbReference type="InterPro" id="IPR011962">
    <property type="entry name" value="dCTP_deaminase"/>
</dbReference>
<dbReference type="Gene3D" id="2.70.40.10">
    <property type="match status" value="1"/>
</dbReference>
<comment type="caution">
    <text evidence="4">The sequence shown here is derived from an EMBL/GenBank/DDBJ whole genome shotgun (WGS) entry which is preliminary data.</text>
</comment>
<dbReference type="EMBL" id="LAZR01012186">
    <property type="protein sequence ID" value="KKM28128.1"/>
    <property type="molecule type" value="Genomic_DNA"/>
</dbReference>
<evidence type="ECO:0000313" key="4">
    <source>
        <dbReference type="EMBL" id="KKM28128.1"/>
    </source>
</evidence>
<keyword evidence="1" id="KW-0378">Hydrolase</keyword>